<evidence type="ECO:0000313" key="2">
    <source>
        <dbReference type="EMBL" id="KAF9469428.1"/>
    </source>
</evidence>
<evidence type="ECO:0000313" key="3">
    <source>
        <dbReference type="Proteomes" id="UP000807353"/>
    </source>
</evidence>
<dbReference type="Proteomes" id="UP000807353">
    <property type="component" value="Unassembled WGS sequence"/>
</dbReference>
<feature type="transmembrane region" description="Helical" evidence="1">
    <location>
        <begin position="599"/>
        <end position="623"/>
    </location>
</feature>
<keyword evidence="1" id="KW-1133">Transmembrane helix</keyword>
<dbReference type="OrthoDB" id="2369382at2759"/>
<dbReference type="EMBL" id="MU150230">
    <property type="protein sequence ID" value="KAF9469428.1"/>
    <property type="molecule type" value="Genomic_DNA"/>
</dbReference>
<gene>
    <name evidence="2" type="ORF">BDZ94DRAFT_381310</name>
</gene>
<dbReference type="AlphaFoldDB" id="A0A9P5YGC2"/>
<accession>A0A9P5YGC2</accession>
<organism evidence="2 3">
    <name type="scientific">Collybia nuda</name>
    <dbReference type="NCBI Taxonomy" id="64659"/>
    <lineage>
        <taxon>Eukaryota</taxon>
        <taxon>Fungi</taxon>
        <taxon>Dikarya</taxon>
        <taxon>Basidiomycota</taxon>
        <taxon>Agaricomycotina</taxon>
        <taxon>Agaricomycetes</taxon>
        <taxon>Agaricomycetidae</taxon>
        <taxon>Agaricales</taxon>
        <taxon>Tricholomatineae</taxon>
        <taxon>Clitocybaceae</taxon>
        <taxon>Collybia</taxon>
    </lineage>
</organism>
<keyword evidence="3" id="KW-1185">Reference proteome</keyword>
<comment type="caution">
    <text evidence="2">The sequence shown here is derived from an EMBL/GenBank/DDBJ whole genome shotgun (WGS) entry which is preliminary data.</text>
</comment>
<keyword evidence="1" id="KW-0812">Transmembrane</keyword>
<name>A0A9P5YGC2_9AGAR</name>
<reference evidence="2" key="1">
    <citation type="submission" date="2020-11" db="EMBL/GenBank/DDBJ databases">
        <authorList>
            <consortium name="DOE Joint Genome Institute"/>
            <person name="Ahrendt S."/>
            <person name="Riley R."/>
            <person name="Andreopoulos W."/>
            <person name="Labutti K."/>
            <person name="Pangilinan J."/>
            <person name="Ruiz-Duenas F.J."/>
            <person name="Barrasa J.M."/>
            <person name="Sanchez-Garcia M."/>
            <person name="Camarero S."/>
            <person name="Miyauchi S."/>
            <person name="Serrano A."/>
            <person name="Linde D."/>
            <person name="Babiker R."/>
            <person name="Drula E."/>
            <person name="Ayuso-Fernandez I."/>
            <person name="Pacheco R."/>
            <person name="Padilla G."/>
            <person name="Ferreira P."/>
            <person name="Barriuso J."/>
            <person name="Kellner H."/>
            <person name="Castanera R."/>
            <person name="Alfaro M."/>
            <person name="Ramirez L."/>
            <person name="Pisabarro A.G."/>
            <person name="Kuo A."/>
            <person name="Tritt A."/>
            <person name="Lipzen A."/>
            <person name="He G."/>
            <person name="Yan M."/>
            <person name="Ng V."/>
            <person name="Cullen D."/>
            <person name="Martin F."/>
            <person name="Rosso M.-N."/>
            <person name="Henrissat B."/>
            <person name="Hibbett D."/>
            <person name="Martinez A.T."/>
            <person name="Grigoriev I.V."/>
        </authorList>
    </citation>
    <scope>NUCLEOTIDE SEQUENCE</scope>
    <source>
        <strain evidence="2">CBS 247.69</strain>
    </source>
</reference>
<keyword evidence="1" id="KW-0472">Membrane</keyword>
<protein>
    <submittedName>
        <fullName evidence="2">Uncharacterized protein</fullName>
    </submittedName>
</protein>
<feature type="transmembrane region" description="Helical" evidence="1">
    <location>
        <begin position="23"/>
        <end position="40"/>
    </location>
</feature>
<feature type="transmembrane region" description="Helical" evidence="1">
    <location>
        <begin position="76"/>
        <end position="101"/>
    </location>
</feature>
<sequence length="707" mass="77477">MAIVIAKLTVAQAATIINAIVTLLQYSISLALVALLLYFIPPYNSANSWSVAGRQVHTSLWSTILRRTRTHASPRVSFFSSVSLISTLLVAICGIVAPLGLKQGPPVHSNFHPTNASFIRDTSPLGFATSPRQDFKFGRICGGLSQVLCPGNTPETINRTDIPPSVLEKFSSTPHGPFNMQFRRYYISDGGYNFSMAKTQIGIVQSLILQEGIFAADGLIVDMTETPGIGLTNHTIPSFEEGATWSQDMFWLEPVTTCVNTNLTIDYIRTDEFGVNKFNLTDRGGFVNLTTEYPTMSRDGQNINLYEHAYRGAVFGNYYTMKSFNNMTRNESYIGKTYFLNRTDTSFKPGDISAGGLTILSNTTLGDPNILCRGFGGADTANITNIGVRCGGFSGPARRTDGGDERIPSNNSTWTQAVHVCASATRASIQTVTFSINSTRELQGLHVTRKLNNASSLWAVEKTDLMIRDVDLFWGHVADKYESDPSLWTIRSNALYVPAGGSDSWGVTGAGLPSTIPAAAWDKLYSYSSFGDFDYSGKTNFALLTKWQSLLARSPETGNAQIRNLIWTDIVANSLVGTETHSTLVAARLEPSVTYDLRYAIPLLLLFIIWVPSFLLSTFILVFGRLKVTYIRDFLDHTAVGRLALGDSALASADMHKVGSESIHLNEENWRKTVGGTIVSFRSVINVRPGGKDTYYDKVPKFPAASD</sequence>
<proteinExistence type="predicted"/>
<evidence type="ECO:0000256" key="1">
    <source>
        <dbReference type="SAM" id="Phobius"/>
    </source>
</evidence>